<reference evidence="6 7" key="1">
    <citation type="submission" date="2021-03" db="EMBL/GenBank/DDBJ databases">
        <title>Microbacterium pauli sp. nov., isolated from microfiltered milk.</title>
        <authorList>
            <person name="Bellassi P."/>
            <person name="Fontana A."/>
            <person name="Callegari M.L."/>
            <person name="Lorenzo M."/>
            <person name="Cappa F."/>
        </authorList>
    </citation>
    <scope>NUCLEOTIDE SEQUENCE [LARGE SCALE GENOMIC DNA]</scope>
    <source>
        <strain evidence="6 7">DSM 18909</strain>
    </source>
</reference>
<dbReference type="InterPro" id="IPR012349">
    <property type="entry name" value="Split_barrel_FMN-bd"/>
</dbReference>
<evidence type="ECO:0000259" key="5">
    <source>
        <dbReference type="Pfam" id="PF01243"/>
    </source>
</evidence>
<gene>
    <name evidence="6" type="ORF">J0P97_12870</name>
</gene>
<comment type="cofactor">
    <cofactor evidence="1">
        <name>FMN</name>
        <dbReference type="ChEBI" id="CHEBI:58210"/>
    </cofactor>
</comment>
<dbReference type="InterPro" id="IPR011576">
    <property type="entry name" value="Pyridox_Oxase_N"/>
</dbReference>
<accession>A0ABS5XWN1</accession>
<keyword evidence="3" id="KW-0288">FMN</keyword>
<protein>
    <submittedName>
        <fullName evidence="6">Pyridoxamine 5'-phosphate oxidase family protein</fullName>
    </submittedName>
</protein>
<comment type="caution">
    <text evidence="6">The sequence shown here is derived from an EMBL/GenBank/DDBJ whole genome shotgun (WGS) entry which is preliminary data.</text>
</comment>
<dbReference type="Proteomes" id="UP000740605">
    <property type="component" value="Unassembled WGS sequence"/>
</dbReference>
<dbReference type="RefSeq" id="WP_215488190.1">
    <property type="nucleotide sequence ID" value="NZ_BAAAPJ010000003.1"/>
</dbReference>
<keyword evidence="4" id="KW-0560">Oxidoreductase</keyword>
<dbReference type="PANTHER" id="PTHR10851">
    <property type="entry name" value="PYRIDOXINE-5-PHOSPHATE OXIDASE"/>
    <property type="match status" value="1"/>
</dbReference>
<proteinExistence type="predicted"/>
<evidence type="ECO:0000256" key="2">
    <source>
        <dbReference type="ARBA" id="ARBA00022630"/>
    </source>
</evidence>
<name>A0ABS5XWN1_9MICO</name>
<keyword evidence="7" id="KW-1185">Reference proteome</keyword>
<organism evidence="6 7">
    <name type="scientific">Microbacterium flavum</name>
    <dbReference type="NCBI Taxonomy" id="415216"/>
    <lineage>
        <taxon>Bacteria</taxon>
        <taxon>Bacillati</taxon>
        <taxon>Actinomycetota</taxon>
        <taxon>Actinomycetes</taxon>
        <taxon>Micrococcales</taxon>
        <taxon>Microbacteriaceae</taxon>
        <taxon>Microbacterium</taxon>
    </lineage>
</organism>
<keyword evidence="2" id="KW-0285">Flavoprotein</keyword>
<dbReference type="EMBL" id="JAFLHG010000012">
    <property type="protein sequence ID" value="MBT8798956.1"/>
    <property type="molecule type" value="Genomic_DNA"/>
</dbReference>
<evidence type="ECO:0000256" key="4">
    <source>
        <dbReference type="ARBA" id="ARBA00023002"/>
    </source>
</evidence>
<evidence type="ECO:0000313" key="6">
    <source>
        <dbReference type="EMBL" id="MBT8798956.1"/>
    </source>
</evidence>
<dbReference type="InterPro" id="IPR000659">
    <property type="entry name" value="Pyridox_Oxase"/>
</dbReference>
<dbReference type="Pfam" id="PF01243">
    <property type="entry name" value="PNPOx_N"/>
    <property type="match status" value="1"/>
</dbReference>
<evidence type="ECO:0000256" key="3">
    <source>
        <dbReference type="ARBA" id="ARBA00022643"/>
    </source>
</evidence>
<sequence>MTVPSVPSAAPAPVVIDHDTDPVQSDIPPMDPLALAAQWLPGDGEDRMLMTVSTVGLDGNPDARTTMLSDFDGRRFAFHTDANSQKAAELATNPAVALTILWPGFTRQLVVQGTAERSPRTESDIAYHRRSPYLQQLAWQNTPEFARLPLPDRRAKWEEFLTAHGGPDAPAFAAPSTWAGFSVTPHRLLFWVSNPAAASRRLAYTRSPDRWEMTVLPG</sequence>
<evidence type="ECO:0000256" key="1">
    <source>
        <dbReference type="ARBA" id="ARBA00001917"/>
    </source>
</evidence>
<feature type="domain" description="Pyridoxamine 5'-phosphate oxidase N-terminal" evidence="5">
    <location>
        <begin position="48"/>
        <end position="127"/>
    </location>
</feature>
<dbReference type="Gene3D" id="2.30.110.10">
    <property type="entry name" value="Electron Transport, Fmn-binding Protein, Chain A"/>
    <property type="match status" value="1"/>
</dbReference>
<dbReference type="PANTHER" id="PTHR10851:SF0">
    <property type="entry name" value="PYRIDOXINE-5'-PHOSPHATE OXIDASE"/>
    <property type="match status" value="1"/>
</dbReference>
<evidence type="ECO:0000313" key="7">
    <source>
        <dbReference type="Proteomes" id="UP000740605"/>
    </source>
</evidence>
<dbReference type="SUPFAM" id="SSF50475">
    <property type="entry name" value="FMN-binding split barrel"/>
    <property type="match status" value="1"/>
</dbReference>